<dbReference type="VEuPathDB" id="TriTrypDB:ADEAN_000440800"/>
<gene>
    <name evidence="2" type="ORF">ADEAN_000440800</name>
</gene>
<evidence type="ECO:0000256" key="1">
    <source>
        <dbReference type="SAM" id="MobiDB-lite"/>
    </source>
</evidence>
<dbReference type="Proteomes" id="UP000515908">
    <property type="component" value="Chromosome 07"/>
</dbReference>
<dbReference type="AlphaFoldDB" id="A0A7G2CAN6"/>
<feature type="compositionally biased region" description="Basic and acidic residues" evidence="1">
    <location>
        <begin position="14"/>
        <end position="23"/>
    </location>
</feature>
<feature type="region of interest" description="Disordered" evidence="1">
    <location>
        <begin position="1"/>
        <end position="115"/>
    </location>
</feature>
<keyword evidence="3" id="KW-1185">Reference proteome</keyword>
<protein>
    <submittedName>
        <fullName evidence="2">Uncharacterized protein</fullName>
    </submittedName>
</protein>
<feature type="compositionally biased region" description="Acidic residues" evidence="1">
    <location>
        <begin position="89"/>
        <end position="104"/>
    </location>
</feature>
<accession>A0A7G2CAN6</accession>
<name>A0A7G2CAN6_9TRYP</name>
<dbReference type="EMBL" id="LR877151">
    <property type="protein sequence ID" value="CAD2216930.1"/>
    <property type="molecule type" value="Genomic_DNA"/>
</dbReference>
<feature type="compositionally biased region" description="Basic and acidic residues" evidence="1">
    <location>
        <begin position="49"/>
        <end position="69"/>
    </location>
</feature>
<evidence type="ECO:0000313" key="3">
    <source>
        <dbReference type="Proteomes" id="UP000515908"/>
    </source>
</evidence>
<reference evidence="2 3" key="1">
    <citation type="submission" date="2020-08" db="EMBL/GenBank/DDBJ databases">
        <authorList>
            <person name="Newling K."/>
            <person name="Davey J."/>
            <person name="Forrester S."/>
        </authorList>
    </citation>
    <scope>NUCLEOTIDE SEQUENCE [LARGE SCALE GENOMIC DNA]</scope>
    <source>
        <strain evidence="3">Crithidia deanei Carvalho (ATCC PRA-265)</strain>
    </source>
</reference>
<organism evidence="2 3">
    <name type="scientific">Angomonas deanei</name>
    <dbReference type="NCBI Taxonomy" id="59799"/>
    <lineage>
        <taxon>Eukaryota</taxon>
        <taxon>Discoba</taxon>
        <taxon>Euglenozoa</taxon>
        <taxon>Kinetoplastea</taxon>
        <taxon>Metakinetoplastina</taxon>
        <taxon>Trypanosomatida</taxon>
        <taxon>Trypanosomatidae</taxon>
        <taxon>Strigomonadinae</taxon>
        <taxon>Angomonas</taxon>
    </lineage>
</organism>
<evidence type="ECO:0000313" key="2">
    <source>
        <dbReference type="EMBL" id="CAD2216930.1"/>
    </source>
</evidence>
<feature type="compositionally biased region" description="Pro residues" evidence="1">
    <location>
        <begin position="71"/>
        <end position="88"/>
    </location>
</feature>
<sequence length="115" mass="13375">MVGVEQPADEEEDAHSPERKLELSENEEKETREKMDISNVKNAFVKRNTWVEEGEKKEKEESEEKKEEDSTPPPTRPPPKVLSPPPPPQEEEEEEKAEEEEDEYFGNKPEEAKEL</sequence>
<proteinExistence type="predicted"/>